<keyword evidence="3 5" id="KW-0547">Nucleotide-binding</keyword>
<feature type="binding site" evidence="5">
    <location>
        <begin position="128"/>
        <end position="129"/>
    </location>
    <ligand>
        <name>ATP</name>
        <dbReference type="ChEBI" id="CHEBI:30616"/>
    </ligand>
</feature>
<comment type="subunit">
    <text evidence="5 7">Monomer.</text>
</comment>
<feature type="binding site" evidence="5">
    <location>
        <position position="122"/>
    </location>
    <ligand>
        <name>Zn(2+)</name>
        <dbReference type="ChEBI" id="CHEBI:29105"/>
        <note>structural</note>
    </ligand>
</feature>
<dbReference type="Proteomes" id="UP000177458">
    <property type="component" value="Unassembled WGS sequence"/>
</dbReference>
<evidence type="ECO:0000256" key="7">
    <source>
        <dbReference type="RuleBase" id="RU003331"/>
    </source>
</evidence>
<dbReference type="GO" id="GO:0008270">
    <property type="term" value="F:zinc ion binding"/>
    <property type="evidence" value="ECO:0007669"/>
    <property type="project" value="UniProtKB-UniRule"/>
</dbReference>
<dbReference type="Pfam" id="PF00406">
    <property type="entry name" value="ADK"/>
    <property type="match status" value="1"/>
</dbReference>
<organism evidence="9 10">
    <name type="scientific">candidate division WWE3 bacterium RIFCSPLOWO2_01_FULL_37_15</name>
    <dbReference type="NCBI Taxonomy" id="1802622"/>
    <lineage>
        <taxon>Bacteria</taxon>
        <taxon>Katanobacteria</taxon>
    </lineage>
</organism>
<dbReference type="InterPro" id="IPR006259">
    <property type="entry name" value="Adenyl_kin_sub"/>
</dbReference>
<dbReference type="GO" id="GO:0005524">
    <property type="term" value="F:ATP binding"/>
    <property type="evidence" value="ECO:0007669"/>
    <property type="project" value="UniProtKB-UniRule"/>
</dbReference>
<keyword evidence="5" id="KW-0862">Zinc</keyword>
<feature type="binding site" evidence="5">
    <location>
        <position position="145"/>
    </location>
    <ligand>
        <name>Zn(2+)</name>
        <dbReference type="ChEBI" id="CHEBI:29105"/>
        <note>structural</note>
    </ligand>
</feature>
<dbReference type="GO" id="GO:0005737">
    <property type="term" value="C:cytoplasm"/>
    <property type="evidence" value="ECO:0007669"/>
    <property type="project" value="UniProtKB-SubCell"/>
</dbReference>
<dbReference type="HAMAP" id="MF_00235">
    <property type="entry name" value="Adenylate_kinase_Adk"/>
    <property type="match status" value="1"/>
</dbReference>
<reference evidence="9 10" key="1">
    <citation type="journal article" date="2016" name="Nat. Commun.">
        <title>Thousands of microbial genomes shed light on interconnected biogeochemical processes in an aquifer system.</title>
        <authorList>
            <person name="Anantharaman K."/>
            <person name="Brown C.T."/>
            <person name="Hug L.A."/>
            <person name="Sharon I."/>
            <person name="Castelle C.J."/>
            <person name="Probst A.J."/>
            <person name="Thomas B.C."/>
            <person name="Singh A."/>
            <person name="Wilkins M.J."/>
            <person name="Karaoz U."/>
            <person name="Brodie E.L."/>
            <person name="Williams K.H."/>
            <person name="Hubbard S.S."/>
            <person name="Banfield J.F."/>
        </authorList>
    </citation>
    <scope>NUCLEOTIDE SEQUENCE [LARGE SCALE GENOMIC DNA]</scope>
</reference>
<comment type="caution">
    <text evidence="9">The sequence shown here is derived from an EMBL/GenBank/DDBJ whole genome shotgun (WGS) entry which is preliminary data.</text>
</comment>
<dbReference type="CDD" id="cd01428">
    <property type="entry name" value="ADK"/>
    <property type="match status" value="1"/>
</dbReference>
<keyword evidence="5 7" id="KW-0067">ATP-binding</keyword>
<keyword evidence="2 5" id="KW-0545">Nucleotide biosynthesis</keyword>
<comment type="domain">
    <text evidence="5">Consists of three domains, a large central CORE domain and two small peripheral domains, NMPbind and LID, which undergo movements during catalysis. The LID domain closes over the site of phosphoryl transfer upon ATP binding. Assembling and dissambling the active center during each catalytic cycle provides an effective means to prevent ATP hydrolysis. Some bacteria have evolved a zinc-coordinating structure that stabilizes the LID domain.</text>
</comment>
<dbReference type="NCBIfam" id="TIGR01351">
    <property type="entry name" value="adk"/>
    <property type="match status" value="1"/>
</dbReference>
<keyword evidence="1 5" id="KW-0808">Transferase</keyword>
<dbReference type="UniPathway" id="UPA00588">
    <property type="reaction ID" value="UER00649"/>
</dbReference>
<feature type="domain" description="Adenylate kinase active site lid" evidence="8">
    <location>
        <begin position="119"/>
        <end position="154"/>
    </location>
</feature>
<comment type="subcellular location">
    <subcellularLocation>
        <location evidence="5 7">Cytoplasm</location>
    </subcellularLocation>
</comment>
<comment type="pathway">
    <text evidence="5">Purine metabolism; AMP biosynthesis via salvage pathway; AMP from ADP: step 1/1.</text>
</comment>
<dbReference type="InterPro" id="IPR000850">
    <property type="entry name" value="Adenylat/UMP-CMP_kin"/>
</dbReference>
<evidence type="ECO:0000256" key="5">
    <source>
        <dbReference type="HAMAP-Rule" id="MF_00235"/>
    </source>
</evidence>
<dbReference type="AlphaFoldDB" id="A0A1F4V0U0"/>
<evidence type="ECO:0000256" key="4">
    <source>
        <dbReference type="ARBA" id="ARBA00022777"/>
    </source>
</evidence>
<accession>A0A1F4V0U0</accession>
<dbReference type="InterPro" id="IPR007862">
    <property type="entry name" value="Adenylate_kinase_lid-dom"/>
</dbReference>
<feature type="binding site" evidence="5">
    <location>
        <position position="119"/>
    </location>
    <ligand>
        <name>ATP</name>
        <dbReference type="ChEBI" id="CHEBI:30616"/>
    </ligand>
</feature>
<dbReference type="SUPFAM" id="SSF52540">
    <property type="entry name" value="P-loop containing nucleoside triphosphate hydrolases"/>
    <property type="match status" value="1"/>
</dbReference>
<feature type="region of interest" description="LID" evidence="5">
    <location>
        <begin position="118"/>
        <end position="155"/>
    </location>
</feature>
<feature type="binding site" evidence="5">
    <location>
        <position position="36"/>
    </location>
    <ligand>
        <name>AMP</name>
        <dbReference type="ChEBI" id="CHEBI:456215"/>
    </ligand>
</feature>
<evidence type="ECO:0000256" key="3">
    <source>
        <dbReference type="ARBA" id="ARBA00022741"/>
    </source>
</evidence>
<dbReference type="Gene3D" id="3.40.50.300">
    <property type="entry name" value="P-loop containing nucleotide triphosphate hydrolases"/>
    <property type="match status" value="1"/>
</dbReference>
<feature type="binding site" evidence="5">
    <location>
        <position position="142"/>
    </location>
    <ligand>
        <name>Zn(2+)</name>
        <dbReference type="ChEBI" id="CHEBI:29105"/>
        <note>structural</note>
    </ligand>
</feature>
<name>A0A1F4V0U0_UNCKA</name>
<dbReference type="InterPro" id="IPR027417">
    <property type="entry name" value="P-loop_NTPase"/>
</dbReference>
<feature type="binding site" evidence="5">
    <location>
        <position position="191"/>
    </location>
    <ligand>
        <name>ATP</name>
        <dbReference type="ChEBI" id="CHEBI:30616"/>
    </ligand>
</feature>
<comment type="similarity">
    <text evidence="5 6">Belongs to the adenylate kinase family.</text>
</comment>
<keyword evidence="5" id="KW-0479">Metal-binding</keyword>
<evidence type="ECO:0000256" key="2">
    <source>
        <dbReference type="ARBA" id="ARBA00022727"/>
    </source>
</evidence>
<proteinExistence type="inferred from homology"/>
<dbReference type="GO" id="GO:0044209">
    <property type="term" value="P:AMP salvage"/>
    <property type="evidence" value="ECO:0007669"/>
    <property type="project" value="UniProtKB-UniRule"/>
</dbReference>
<feature type="binding site" evidence="5">
    <location>
        <begin position="10"/>
        <end position="15"/>
    </location>
    <ligand>
        <name>ATP</name>
        <dbReference type="ChEBI" id="CHEBI:30616"/>
    </ligand>
</feature>
<comment type="caution">
    <text evidence="5">Lacks conserved residue(s) required for the propagation of feature annotation.</text>
</comment>
<protein>
    <recommendedName>
        <fullName evidence="5 7">Adenylate kinase</fullName>
        <shortName evidence="5">AK</shortName>
        <ecNumber evidence="5 7">2.7.4.3</ecNumber>
    </recommendedName>
    <alternativeName>
        <fullName evidence="5">ATP-AMP transphosphorylase</fullName>
    </alternativeName>
    <alternativeName>
        <fullName evidence="5">ATP:AMP phosphotransferase</fullName>
    </alternativeName>
    <alternativeName>
        <fullName evidence="5">Adenylate monophosphate kinase</fullName>
    </alternativeName>
</protein>
<dbReference type="PRINTS" id="PR00094">
    <property type="entry name" value="ADENYLTKNASE"/>
</dbReference>
<evidence type="ECO:0000256" key="1">
    <source>
        <dbReference type="ARBA" id="ARBA00022679"/>
    </source>
</evidence>
<comment type="catalytic activity">
    <reaction evidence="5 7">
        <text>AMP + ATP = 2 ADP</text>
        <dbReference type="Rhea" id="RHEA:12973"/>
        <dbReference type="ChEBI" id="CHEBI:30616"/>
        <dbReference type="ChEBI" id="CHEBI:456215"/>
        <dbReference type="ChEBI" id="CHEBI:456216"/>
        <dbReference type="EC" id="2.7.4.3"/>
    </reaction>
</comment>
<feature type="binding site" evidence="5">
    <location>
        <position position="125"/>
    </location>
    <ligand>
        <name>Zn(2+)</name>
        <dbReference type="ChEBI" id="CHEBI:29105"/>
        <note>structural</note>
    </ligand>
</feature>
<sequence length="207" mass="23478">MKLLMVGPQGSGKGTIGEMLSEHMGVPLISVGDTLRDLPTDHPKYKEVHDTINRGNLAPVEIVSVLLKERVSKNDCINGFIFDGWARRLKDLEYFDPKFDKVVYLKISPETSVKRLSARRTCENCGRIYNIETIPPKTEGVCNVCGGRLMQREDDTPEAIIKRLEIFNEETMPVIDYFREKGVLLEINAETAPKEVFENVLRALNRI</sequence>
<dbReference type="PANTHER" id="PTHR23359">
    <property type="entry name" value="NUCLEOTIDE KINASE"/>
    <property type="match status" value="1"/>
</dbReference>
<feature type="binding site" evidence="5">
    <location>
        <position position="163"/>
    </location>
    <ligand>
        <name>AMP</name>
        <dbReference type="ChEBI" id="CHEBI:456215"/>
    </ligand>
</feature>
<keyword evidence="4 5" id="KW-0418">Kinase</keyword>
<gene>
    <name evidence="5" type="primary">adk</name>
    <name evidence="9" type="ORF">A3A69_02760</name>
</gene>
<comment type="function">
    <text evidence="5">Catalyzes the reversible transfer of the terminal phosphate group between ATP and AMP. Plays an important role in cellular energy homeostasis and in adenine nucleotide metabolism.</text>
</comment>
<keyword evidence="5" id="KW-0963">Cytoplasm</keyword>
<dbReference type="EMBL" id="MEVF01000006">
    <property type="protein sequence ID" value="OGC50680.1"/>
    <property type="molecule type" value="Genomic_DNA"/>
</dbReference>
<evidence type="ECO:0000313" key="10">
    <source>
        <dbReference type="Proteomes" id="UP000177458"/>
    </source>
</evidence>
<evidence type="ECO:0000259" key="8">
    <source>
        <dbReference type="Pfam" id="PF05191"/>
    </source>
</evidence>
<evidence type="ECO:0000313" key="9">
    <source>
        <dbReference type="EMBL" id="OGC50680.1"/>
    </source>
</evidence>
<evidence type="ECO:0000256" key="6">
    <source>
        <dbReference type="RuleBase" id="RU003330"/>
    </source>
</evidence>
<dbReference type="EC" id="2.7.4.3" evidence="5 7"/>
<feature type="binding site" evidence="5">
    <location>
        <position position="152"/>
    </location>
    <ligand>
        <name>AMP</name>
        <dbReference type="ChEBI" id="CHEBI:456215"/>
    </ligand>
</feature>
<dbReference type="GO" id="GO:0004017">
    <property type="term" value="F:AMP kinase activity"/>
    <property type="evidence" value="ECO:0007669"/>
    <property type="project" value="UniProtKB-UniRule"/>
</dbReference>
<dbReference type="Pfam" id="PF05191">
    <property type="entry name" value="ADK_lid"/>
    <property type="match status" value="1"/>
</dbReference>